<comment type="subcellular location">
    <subcellularLocation>
        <location evidence="1">Membrane</location>
        <topology evidence="1">Multi-pass membrane protein</topology>
    </subcellularLocation>
</comment>
<dbReference type="RefSeq" id="XP_056556858.1">
    <property type="nucleotide sequence ID" value="XM_056698333.1"/>
</dbReference>
<evidence type="ECO:0000256" key="5">
    <source>
        <dbReference type="SAM" id="Phobius"/>
    </source>
</evidence>
<keyword evidence="2 5" id="KW-0812">Transmembrane</keyword>
<dbReference type="PANTHER" id="PTHR31465:SF9">
    <property type="entry name" value="SPHINGOID LONG-CHAIN BASE TRANSPORTER RSB1"/>
    <property type="match status" value="1"/>
</dbReference>
<keyword evidence="3 5" id="KW-1133">Transmembrane helix</keyword>
<feature type="transmembrane region" description="Helical" evidence="5">
    <location>
        <begin position="229"/>
        <end position="249"/>
    </location>
</feature>
<dbReference type="GO" id="GO:0000324">
    <property type="term" value="C:fungal-type vacuole"/>
    <property type="evidence" value="ECO:0007669"/>
    <property type="project" value="TreeGrafter"/>
</dbReference>
<keyword evidence="4 5" id="KW-0472">Membrane</keyword>
<evidence type="ECO:0000313" key="7">
    <source>
        <dbReference type="Proteomes" id="UP001147782"/>
    </source>
</evidence>
<keyword evidence="7" id="KW-1185">Reference proteome</keyword>
<feature type="transmembrane region" description="Helical" evidence="5">
    <location>
        <begin position="115"/>
        <end position="138"/>
    </location>
</feature>
<dbReference type="Pfam" id="PF04479">
    <property type="entry name" value="RTA1"/>
    <property type="match status" value="1"/>
</dbReference>
<feature type="transmembrane region" description="Helical" evidence="5">
    <location>
        <begin position="16"/>
        <end position="36"/>
    </location>
</feature>
<evidence type="ECO:0000256" key="3">
    <source>
        <dbReference type="ARBA" id="ARBA00022989"/>
    </source>
</evidence>
<evidence type="ECO:0000256" key="2">
    <source>
        <dbReference type="ARBA" id="ARBA00022692"/>
    </source>
</evidence>
<feature type="transmembrane region" description="Helical" evidence="5">
    <location>
        <begin position="189"/>
        <end position="209"/>
    </location>
</feature>
<dbReference type="EMBL" id="JAPZBS010000004">
    <property type="protein sequence ID" value="KAJ5377995.1"/>
    <property type="molecule type" value="Genomic_DNA"/>
</dbReference>
<feature type="transmembrane region" description="Helical" evidence="5">
    <location>
        <begin position="73"/>
        <end position="95"/>
    </location>
</feature>
<comment type="caution">
    <text evidence="6">The sequence shown here is derived from an EMBL/GenBank/DDBJ whole genome shotgun (WGS) entry which is preliminary data.</text>
</comment>
<dbReference type="AlphaFoldDB" id="A0A9W9VFV6"/>
<accession>A0A9W9VFV6</accession>
<organism evidence="6 7">
    <name type="scientific">Penicillium cataractarum</name>
    <dbReference type="NCBI Taxonomy" id="2100454"/>
    <lineage>
        <taxon>Eukaryota</taxon>
        <taxon>Fungi</taxon>
        <taxon>Dikarya</taxon>
        <taxon>Ascomycota</taxon>
        <taxon>Pezizomycotina</taxon>
        <taxon>Eurotiomycetes</taxon>
        <taxon>Eurotiomycetidae</taxon>
        <taxon>Eurotiales</taxon>
        <taxon>Aspergillaceae</taxon>
        <taxon>Penicillium</taxon>
    </lineage>
</organism>
<evidence type="ECO:0000313" key="6">
    <source>
        <dbReference type="EMBL" id="KAJ5377995.1"/>
    </source>
</evidence>
<dbReference type="OrthoDB" id="1844152at2759"/>
<feature type="transmembrane region" description="Helical" evidence="5">
    <location>
        <begin position="43"/>
        <end position="61"/>
    </location>
</feature>
<gene>
    <name evidence="6" type="ORF">N7496_005404</name>
</gene>
<evidence type="ECO:0000256" key="1">
    <source>
        <dbReference type="ARBA" id="ARBA00004141"/>
    </source>
</evidence>
<evidence type="ECO:0000256" key="4">
    <source>
        <dbReference type="ARBA" id="ARBA00023136"/>
    </source>
</evidence>
<dbReference type="InterPro" id="IPR007568">
    <property type="entry name" value="RTA1"/>
</dbReference>
<proteinExistence type="predicted"/>
<reference evidence="6" key="1">
    <citation type="submission" date="2022-11" db="EMBL/GenBank/DDBJ databases">
        <authorList>
            <person name="Petersen C."/>
        </authorList>
    </citation>
    <scope>NUCLEOTIDE SEQUENCE</scope>
    <source>
        <strain evidence="6">IBT 29864</strain>
    </source>
</reference>
<dbReference type="Proteomes" id="UP001147782">
    <property type="component" value="Unassembled WGS sequence"/>
</dbReference>
<reference evidence="6" key="2">
    <citation type="journal article" date="2023" name="IMA Fungus">
        <title>Comparative genomic study of the Penicillium genus elucidates a diverse pangenome and 15 lateral gene transfer events.</title>
        <authorList>
            <person name="Petersen C."/>
            <person name="Sorensen T."/>
            <person name="Nielsen M.R."/>
            <person name="Sondergaard T.E."/>
            <person name="Sorensen J.L."/>
            <person name="Fitzpatrick D.A."/>
            <person name="Frisvad J.C."/>
            <person name="Nielsen K.L."/>
        </authorList>
    </citation>
    <scope>NUCLEOTIDE SEQUENCE</scope>
    <source>
        <strain evidence="6">IBT 29864</strain>
    </source>
</reference>
<dbReference type="GO" id="GO:0005886">
    <property type="term" value="C:plasma membrane"/>
    <property type="evidence" value="ECO:0007669"/>
    <property type="project" value="TreeGrafter"/>
</dbReference>
<name>A0A9W9VFV6_9EURO</name>
<dbReference type="GeneID" id="81437512"/>
<protein>
    <submittedName>
        <fullName evidence="6">Uncharacterized protein</fullName>
    </submittedName>
</protein>
<dbReference type="PANTHER" id="PTHR31465">
    <property type="entry name" value="PROTEIN RTA1-RELATED"/>
    <property type="match status" value="1"/>
</dbReference>
<sequence length="282" mass="31289">MSQSTDFYGYLPSKPAALFGIVYFGTTAILCGLQIIFGRYKHYWMATIALAAVGEALGWGARLWAHITPDDWLPFMIQICSLGITPVCVSAADYVLFCQIIQNTRPRLFHISSKFFWIGFILLDIISLSIQTVGGVLVSSAQNMDQLNYGSHIMLDGIIFQFSNAVLFVLLLLGAIFRMRSKGMRQLSVTGWPTMLAMWVSTVMVFIRNAYRIAELSGGWNGHLVRTEWYLVAFDMGPIAVAVGAFVVFSPSLFFDNEHQGGVNKAQSTDCVLLSSPQERAV</sequence>
<feature type="transmembrane region" description="Helical" evidence="5">
    <location>
        <begin position="158"/>
        <end position="177"/>
    </location>
</feature>